<evidence type="ECO:0000313" key="2">
    <source>
        <dbReference type="Proteomes" id="UP000310421"/>
    </source>
</evidence>
<dbReference type="PANTHER" id="PTHR34213:SF2">
    <property type="entry name" value="NUCLEAR TRANSPORT FACTOR 2 (NTF2) FAMILY PROTEIN"/>
    <property type="match status" value="1"/>
</dbReference>
<evidence type="ECO:0000313" key="1">
    <source>
        <dbReference type="EMBL" id="THW65139.1"/>
    </source>
</evidence>
<evidence type="ECO:0008006" key="3">
    <source>
        <dbReference type="Google" id="ProtNLM"/>
    </source>
</evidence>
<dbReference type="PANTHER" id="PTHR34213">
    <property type="entry name" value="NUCLEAR TRANSPORT FACTOR 2 (NTF2) FAMILY PROTEIN"/>
    <property type="match status" value="1"/>
</dbReference>
<dbReference type="Gene3D" id="3.10.450.50">
    <property type="match status" value="1"/>
</dbReference>
<protein>
    <recommendedName>
        <fullName evidence="3">SnoaL-like domain-containing protein</fullName>
    </recommendedName>
</protein>
<dbReference type="Proteomes" id="UP000310421">
    <property type="component" value="Unassembled WGS sequence"/>
</dbReference>
<gene>
    <name evidence="1" type="ORF">D6D20_02361</name>
</gene>
<name>A0A4S8ZGZ5_AURPU</name>
<accession>A0A4S8ZGZ5</accession>
<comment type="caution">
    <text evidence="1">The sequence shown here is derived from an EMBL/GenBank/DDBJ whole genome shotgun (WGS) entry which is preliminary data.</text>
</comment>
<dbReference type="SUPFAM" id="SSF54427">
    <property type="entry name" value="NTF2-like"/>
    <property type="match status" value="1"/>
</dbReference>
<dbReference type="InterPro" id="IPR032710">
    <property type="entry name" value="NTF2-like_dom_sf"/>
</dbReference>
<sequence>MPTMSSGLNIENTNIKTAPGVSLEGDQKTLVGSVLDLFAGRPSLEKLQLWKDDGVFEDPITIAQGRKQYEAQWYGLQSAFSEIERLSHEVTSSGNPISMNMKTRYVVKGIGKEQTISSVVNIFHEGGKITKVEDKWDGKLPDGAIANAFRNLNSVTVPKIISVPKNKEEDAARGN</sequence>
<proteinExistence type="predicted"/>
<organism evidence="1 2">
    <name type="scientific">Aureobasidium pullulans</name>
    <name type="common">Black yeast</name>
    <name type="synonym">Pullularia pullulans</name>
    <dbReference type="NCBI Taxonomy" id="5580"/>
    <lineage>
        <taxon>Eukaryota</taxon>
        <taxon>Fungi</taxon>
        <taxon>Dikarya</taxon>
        <taxon>Ascomycota</taxon>
        <taxon>Pezizomycotina</taxon>
        <taxon>Dothideomycetes</taxon>
        <taxon>Dothideomycetidae</taxon>
        <taxon>Dothideales</taxon>
        <taxon>Saccotheciaceae</taxon>
        <taxon>Aureobasidium</taxon>
    </lineage>
</organism>
<reference evidence="1 2" key="1">
    <citation type="submission" date="2018-10" db="EMBL/GenBank/DDBJ databases">
        <title>Fifty Aureobasidium pullulans genomes reveal a recombining polyextremotolerant generalist.</title>
        <authorList>
            <person name="Gostincar C."/>
            <person name="Turk M."/>
            <person name="Zajc J."/>
            <person name="Gunde-Cimerman N."/>
        </authorList>
    </citation>
    <scope>NUCLEOTIDE SEQUENCE [LARGE SCALE GENOMIC DNA]</scope>
    <source>
        <strain evidence="1 2">EXF-10751</strain>
    </source>
</reference>
<dbReference type="EMBL" id="QZAN01000015">
    <property type="protein sequence ID" value="THW65139.1"/>
    <property type="molecule type" value="Genomic_DNA"/>
</dbReference>
<dbReference type="AlphaFoldDB" id="A0A4S8ZGZ5"/>